<keyword evidence="2" id="KW-0560">Oxidoreductase</keyword>
<evidence type="ECO:0000256" key="1">
    <source>
        <dbReference type="ARBA" id="ARBA00006484"/>
    </source>
</evidence>
<dbReference type="InterPro" id="IPR002347">
    <property type="entry name" value="SDR_fam"/>
</dbReference>
<protein>
    <submittedName>
        <fullName evidence="3">SDR family oxidoreductase</fullName>
    </submittedName>
</protein>
<reference evidence="3 4" key="1">
    <citation type="submission" date="2024-06" db="EMBL/GenBank/DDBJ databases">
        <authorList>
            <person name="Bataeva Y.V."/>
            <person name="Grigorian L.N."/>
            <person name="Solomentsev V.I."/>
        </authorList>
    </citation>
    <scope>NUCLEOTIDE SEQUENCE [LARGE SCALE GENOMIC DNA]</scope>
    <source>
        <strain evidence="4">SCPM-O-B-12605 (RCAM04882)</strain>
    </source>
</reference>
<comment type="caution">
    <text evidence="3">The sequence shown here is derived from an EMBL/GenBank/DDBJ whole genome shotgun (WGS) entry which is preliminary data.</text>
</comment>
<accession>A0ABV2A4I8</accession>
<keyword evidence="4" id="KW-1185">Reference proteome</keyword>
<evidence type="ECO:0000313" key="4">
    <source>
        <dbReference type="Proteomes" id="UP001432401"/>
    </source>
</evidence>
<evidence type="ECO:0000313" key="3">
    <source>
        <dbReference type="EMBL" id="MES0838280.1"/>
    </source>
</evidence>
<dbReference type="PRINTS" id="PR00081">
    <property type="entry name" value="GDHRDH"/>
</dbReference>
<dbReference type="PANTHER" id="PTHR43639">
    <property type="entry name" value="OXIDOREDUCTASE, SHORT-CHAIN DEHYDROGENASE/REDUCTASE FAMILY (AFU_ORTHOLOGUE AFUA_5G02870)"/>
    <property type="match status" value="1"/>
</dbReference>
<organism evidence="3 4">
    <name type="scientific">Nocardiopsis tropica</name>
    <dbReference type="NCBI Taxonomy" id="109330"/>
    <lineage>
        <taxon>Bacteria</taxon>
        <taxon>Bacillati</taxon>
        <taxon>Actinomycetota</taxon>
        <taxon>Actinomycetes</taxon>
        <taxon>Streptosporangiales</taxon>
        <taxon>Nocardiopsidaceae</taxon>
        <taxon>Nocardiopsis</taxon>
    </lineage>
</organism>
<dbReference type="RefSeq" id="WP_352987059.1">
    <property type="nucleotide sequence ID" value="NZ_JBEQNA010000015.1"/>
</dbReference>
<dbReference type="EMBL" id="JBEQNB010000026">
    <property type="protein sequence ID" value="MES0838280.1"/>
    <property type="molecule type" value="Genomic_DNA"/>
</dbReference>
<evidence type="ECO:0000256" key="2">
    <source>
        <dbReference type="ARBA" id="ARBA00023002"/>
    </source>
</evidence>
<dbReference type="SUPFAM" id="SSF51735">
    <property type="entry name" value="NAD(P)-binding Rossmann-fold domains"/>
    <property type="match status" value="1"/>
</dbReference>
<dbReference type="Proteomes" id="UP001432401">
    <property type="component" value="Unassembled WGS sequence"/>
</dbReference>
<name>A0ABV2A4I8_9ACTN</name>
<sequence length="237" mass="24979">MSGERRWALVTGAAQRTGAHLAHGLAGHGYGLHLHAYTSDPAPLATALRAKAGVPVHTYRVNLADTEAVRSWAHHLSTGPNPPRLVVNNASPFPPPHGIDDLVLLEEGLRIHLFAPTVLQAALSEEGGHVVNMLDARLVLLDGIRPGYEVSKHALAAHTLLAARSLAPSVRVNAIAPGLLMPPPGRDESHLCALASQRSPLGRPARLADVVAALLFLEKAVSVTGQVIYVDSGEHLG</sequence>
<gene>
    <name evidence="3" type="ORF">ABUK86_31250</name>
</gene>
<proteinExistence type="inferred from homology"/>
<dbReference type="Gene3D" id="3.40.50.720">
    <property type="entry name" value="NAD(P)-binding Rossmann-like Domain"/>
    <property type="match status" value="1"/>
</dbReference>
<dbReference type="Pfam" id="PF13561">
    <property type="entry name" value="adh_short_C2"/>
    <property type="match status" value="1"/>
</dbReference>
<dbReference type="InterPro" id="IPR036291">
    <property type="entry name" value="NAD(P)-bd_dom_sf"/>
</dbReference>
<dbReference type="PANTHER" id="PTHR43639:SF1">
    <property type="entry name" value="SHORT-CHAIN DEHYDROGENASE_REDUCTASE FAMILY PROTEIN"/>
    <property type="match status" value="1"/>
</dbReference>
<comment type="similarity">
    <text evidence="1">Belongs to the short-chain dehydrogenases/reductases (SDR) family.</text>
</comment>